<dbReference type="EMBL" id="GL732579">
    <property type="protein sequence ID" value="EFX74971.1"/>
    <property type="molecule type" value="Genomic_DNA"/>
</dbReference>
<dbReference type="KEGG" id="dpx:DAPPUDRAFT_108373"/>
<dbReference type="AlphaFoldDB" id="E9H001"/>
<dbReference type="OrthoDB" id="5982857at2759"/>
<dbReference type="InParanoid" id="E9H001"/>
<proteinExistence type="predicted"/>
<evidence type="ECO:0000313" key="2">
    <source>
        <dbReference type="Proteomes" id="UP000000305"/>
    </source>
</evidence>
<accession>E9H001</accession>
<dbReference type="HOGENOM" id="CLU_2266406_0_0_1"/>
<keyword evidence="2" id="KW-1185">Reference proteome</keyword>
<evidence type="ECO:0000313" key="1">
    <source>
        <dbReference type="EMBL" id="EFX74971.1"/>
    </source>
</evidence>
<sequence>MDVKCSHEETDTRMIENAASITSPANVVITSADTDVLCISLSKIYKINKNNTFYLETELASNNTHKFTNVTALSSELCNSHAGFHAYTGCDQIQIPSFAGREN</sequence>
<organism evidence="1 2">
    <name type="scientific">Daphnia pulex</name>
    <name type="common">Water flea</name>
    <dbReference type="NCBI Taxonomy" id="6669"/>
    <lineage>
        <taxon>Eukaryota</taxon>
        <taxon>Metazoa</taxon>
        <taxon>Ecdysozoa</taxon>
        <taxon>Arthropoda</taxon>
        <taxon>Crustacea</taxon>
        <taxon>Branchiopoda</taxon>
        <taxon>Diplostraca</taxon>
        <taxon>Cladocera</taxon>
        <taxon>Anomopoda</taxon>
        <taxon>Daphniidae</taxon>
        <taxon>Daphnia</taxon>
    </lineage>
</organism>
<name>E9H001_DAPPU</name>
<protein>
    <submittedName>
        <fullName evidence="1">Uncharacterized protein</fullName>
    </submittedName>
</protein>
<reference evidence="1 2" key="1">
    <citation type="journal article" date="2011" name="Science">
        <title>The ecoresponsive genome of Daphnia pulex.</title>
        <authorList>
            <person name="Colbourne J.K."/>
            <person name="Pfrender M.E."/>
            <person name="Gilbert D."/>
            <person name="Thomas W.K."/>
            <person name="Tucker A."/>
            <person name="Oakley T.H."/>
            <person name="Tokishita S."/>
            <person name="Aerts A."/>
            <person name="Arnold G.J."/>
            <person name="Basu M.K."/>
            <person name="Bauer D.J."/>
            <person name="Caceres C.E."/>
            <person name="Carmel L."/>
            <person name="Casola C."/>
            <person name="Choi J.H."/>
            <person name="Detter J.C."/>
            <person name="Dong Q."/>
            <person name="Dusheyko S."/>
            <person name="Eads B.D."/>
            <person name="Frohlich T."/>
            <person name="Geiler-Samerotte K.A."/>
            <person name="Gerlach D."/>
            <person name="Hatcher P."/>
            <person name="Jogdeo S."/>
            <person name="Krijgsveld J."/>
            <person name="Kriventseva E.V."/>
            <person name="Kultz D."/>
            <person name="Laforsch C."/>
            <person name="Lindquist E."/>
            <person name="Lopez J."/>
            <person name="Manak J.R."/>
            <person name="Muller J."/>
            <person name="Pangilinan J."/>
            <person name="Patwardhan R.P."/>
            <person name="Pitluck S."/>
            <person name="Pritham E.J."/>
            <person name="Rechtsteiner A."/>
            <person name="Rho M."/>
            <person name="Rogozin I.B."/>
            <person name="Sakarya O."/>
            <person name="Salamov A."/>
            <person name="Schaack S."/>
            <person name="Shapiro H."/>
            <person name="Shiga Y."/>
            <person name="Skalitzky C."/>
            <person name="Smith Z."/>
            <person name="Souvorov A."/>
            <person name="Sung W."/>
            <person name="Tang Z."/>
            <person name="Tsuchiya D."/>
            <person name="Tu H."/>
            <person name="Vos H."/>
            <person name="Wang M."/>
            <person name="Wolf Y.I."/>
            <person name="Yamagata H."/>
            <person name="Yamada T."/>
            <person name="Ye Y."/>
            <person name="Shaw J.R."/>
            <person name="Andrews J."/>
            <person name="Crease T.J."/>
            <person name="Tang H."/>
            <person name="Lucas S.M."/>
            <person name="Robertson H.M."/>
            <person name="Bork P."/>
            <person name="Koonin E.V."/>
            <person name="Zdobnov E.M."/>
            <person name="Grigoriev I.V."/>
            <person name="Lynch M."/>
            <person name="Boore J.L."/>
        </authorList>
    </citation>
    <scope>NUCLEOTIDE SEQUENCE [LARGE SCALE GENOMIC DNA]</scope>
</reference>
<dbReference type="Proteomes" id="UP000000305">
    <property type="component" value="Unassembled WGS sequence"/>
</dbReference>
<gene>
    <name evidence="1" type="ORF">DAPPUDRAFT_108373</name>
</gene>